<dbReference type="RefSeq" id="WP_259258320.1">
    <property type="nucleotide sequence ID" value="NZ_JANTZM010000007.1"/>
</dbReference>
<comment type="caution">
    <text evidence="1">The sequence shown here is derived from an EMBL/GenBank/DDBJ whole genome shotgun (WGS) entry which is preliminary data.</text>
</comment>
<reference evidence="1" key="1">
    <citation type="submission" date="2022-08" db="EMBL/GenBank/DDBJ databases">
        <title>Genomic Encyclopedia of Type Strains, Phase V (KMG-V): Genome sequencing to study the core and pangenomes of soil and plant-associated prokaryotes.</title>
        <authorList>
            <person name="Whitman W."/>
        </authorList>
    </citation>
    <scope>NUCLEOTIDE SEQUENCE</scope>
    <source>
        <strain evidence="1">SP3002</strain>
    </source>
</reference>
<protein>
    <submittedName>
        <fullName evidence="1">Uncharacterized protein</fullName>
    </submittedName>
</protein>
<evidence type="ECO:0000313" key="1">
    <source>
        <dbReference type="EMBL" id="MCS4157792.1"/>
    </source>
</evidence>
<accession>A0AAW5P7M0</accession>
<gene>
    <name evidence="1" type="ORF">GGP99_001756</name>
</gene>
<name>A0AAW5P7M0_9BACT</name>
<dbReference type="Proteomes" id="UP001155110">
    <property type="component" value="Unassembled WGS sequence"/>
</dbReference>
<evidence type="ECO:0000313" key="2">
    <source>
        <dbReference type="Proteomes" id="UP001155110"/>
    </source>
</evidence>
<organism evidence="1 2">
    <name type="scientific">Salinibacter ruber</name>
    <dbReference type="NCBI Taxonomy" id="146919"/>
    <lineage>
        <taxon>Bacteria</taxon>
        <taxon>Pseudomonadati</taxon>
        <taxon>Rhodothermota</taxon>
        <taxon>Rhodothermia</taxon>
        <taxon>Rhodothermales</taxon>
        <taxon>Salinibacteraceae</taxon>
        <taxon>Salinibacter</taxon>
    </lineage>
</organism>
<sequence length="144" mass="16318">MVNPASDEFEAAIRSFVEEVLKYPVGQEVYVCASWIEGGPPDKNEVGAQIEPEEELILHHTKTDLSLSEQAPLWAAGYRSGNEFMIRMRDMAVHPGRATSRLSGIIESVGRHVSWSPRYTYRSPSFENFDLYIARIQPNLFSRS</sequence>
<dbReference type="AlphaFoldDB" id="A0AAW5P7M0"/>
<proteinExistence type="predicted"/>
<dbReference type="EMBL" id="JANTZM010000007">
    <property type="protein sequence ID" value="MCS4157792.1"/>
    <property type="molecule type" value="Genomic_DNA"/>
</dbReference>